<name>A0AAD7SGF3_9TELE</name>
<dbReference type="Proteomes" id="UP001221898">
    <property type="component" value="Unassembled WGS sequence"/>
</dbReference>
<accession>A0AAD7SGF3</accession>
<evidence type="ECO:0000256" key="1">
    <source>
        <dbReference type="SAM" id="MobiDB-lite"/>
    </source>
</evidence>
<evidence type="ECO:0000313" key="3">
    <source>
        <dbReference type="Proteomes" id="UP001221898"/>
    </source>
</evidence>
<dbReference type="EMBL" id="JAINUG010000073">
    <property type="protein sequence ID" value="KAJ8400986.1"/>
    <property type="molecule type" value="Genomic_DNA"/>
</dbReference>
<dbReference type="AlphaFoldDB" id="A0AAD7SGF3"/>
<proteinExistence type="predicted"/>
<protein>
    <submittedName>
        <fullName evidence="2">Uncharacterized protein</fullName>
    </submittedName>
</protein>
<gene>
    <name evidence="2" type="ORF">AAFF_G00389430</name>
</gene>
<keyword evidence="3" id="KW-1185">Reference proteome</keyword>
<feature type="region of interest" description="Disordered" evidence="1">
    <location>
        <begin position="12"/>
        <end position="33"/>
    </location>
</feature>
<reference evidence="2" key="1">
    <citation type="journal article" date="2023" name="Science">
        <title>Genome structures resolve the early diversification of teleost fishes.</title>
        <authorList>
            <person name="Parey E."/>
            <person name="Louis A."/>
            <person name="Montfort J."/>
            <person name="Bouchez O."/>
            <person name="Roques C."/>
            <person name="Iampietro C."/>
            <person name="Lluch J."/>
            <person name="Castinel A."/>
            <person name="Donnadieu C."/>
            <person name="Desvignes T."/>
            <person name="Floi Bucao C."/>
            <person name="Jouanno E."/>
            <person name="Wen M."/>
            <person name="Mejri S."/>
            <person name="Dirks R."/>
            <person name="Jansen H."/>
            <person name="Henkel C."/>
            <person name="Chen W.J."/>
            <person name="Zahm M."/>
            <person name="Cabau C."/>
            <person name="Klopp C."/>
            <person name="Thompson A.W."/>
            <person name="Robinson-Rechavi M."/>
            <person name="Braasch I."/>
            <person name="Lecointre G."/>
            <person name="Bobe J."/>
            <person name="Postlethwait J.H."/>
            <person name="Berthelot C."/>
            <person name="Roest Crollius H."/>
            <person name="Guiguen Y."/>
        </authorList>
    </citation>
    <scope>NUCLEOTIDE SEQUENCE</scope>
    <source>
        <strain evidence="2">NC1722</strain>
    </source>
</reference>
<comment type="caution">
    <text evidence="2">The sequence shown here is derived from an EMBL/GenBank/DDBJ whole genome shotgun (WGS) entry which is preliminary data.</text>
</comment>
<sequence>MKNVLQGDRECGCEGARASASSPQAESAYERGGEAAQDVSSRCCRACHFGPRSAGESLDPTGRRFGGPELPMRRRRSGLIKRKLRLTPALRPTPSAAEPA</sequence>
<organism evidence="2 3">
    <name type="scientific">Aldrovandia affinis</name>
    <dbReference type="NCBI Taxonomy" id="143900"/>
    <lineage>
        <taxon>Eukaryota</taxon>
        <taxon>Metazoa</taxon>
        <taxon>Chordata</taxon>
        <taxon>Craniata</taxon>
        <taxon>Vertebrata</taxon>
        <taxon>Euteleostomi</taxon>
        <taxon>Actinopterygii</taxon>
        <taxon>Neopterygii</taxon>
        <taxon>Teleostei</taxon>
        <taxon>Notacanthiformes</taxon>
        <taxon>Halosauridae</taxon>
        <taxon>Aldrovandia</taxon>
    </lineage>
</organism>
<evidence type="ECO:0000313" key="2">
    <source>
        <dbReference type="EMBL" id="KAJ8400986.1"/>
    </source>
</evidence>